<reference evidence="3" key="1">
    <citation type="submission" date="2016-01" db="EMBL/GenBank/DDBJ databases">
        <authorList>
            <person name="Vorgias C.E."/>
        </authorList>
    </citation>
    <scope>NUCLEOTIDE SEQUENCE [LARGE SCALE GENOMIC DNA]</scope>
</reference>
<accession>A0A160VS82</accession>
<dbReference type="Proteomes" id="UP000093069">
    <property type="component" value="Chromosome I"/>
</dbReference>
<dbReference type="GO" id="GO:0015086">
    <property type="term" value="F:cadmium ion transmembrane transporter activity"/>
    <property type="evidence" value="ECO:0007669"/>
    <property type="project" value="TreeGrafter"/>
</dbReference>
<sequence>MYRALVLLVISCPCALVLSIPLSYFGGIGKAAREGILVKGSNYLDALKDATILLQFNFPSL</sequence>
<evidence type="ECO:0000313" key="3">
    <source>
        <dbReference type="Proteomes" id="UP000093069"/>
    </source>
</evidence>
<dbReference type="STRING" id="54262.CHITON_0730"/>
<dbReference type="EC" id="3.6.3.3" evidence="2"/>
<protein>
    <submittedName>
        <fullName evidence="2">Lead, cadmium, zinc and mercury transporting ATPase Copper-translocating P-type ATPase</fullName>
        <ecNumber evidence="2">3.6.3.3</ecNumber>
        <ecNumber evidence="2">3.6.3.4</ecNumber>
    </submittedName>
</protein>
<dbReference type="AlphaFoldDB" id="A0A160VS82"/>
<gene>
    <name evidence="2" type="ORF">CHITON_0730</name>
</gene>
<name>A0A160VS82_9EURY</name>
<dbReference type="KEGG" id="tch:CHITON_0730"/>
<evidence type="ECO:0000256" key="1">
    <source>
        <dbReference type="ARBA" id="ARBA00006024"/>
    </source>
</evidence>
<evidence type="ECO:0000313" key="2">
    <source>
        <dbReference type="EMBL" id="CUX77509.1"/>
    </source>
</evidence>
<comment type="similarity">
    <text evidence="1">Belongs to the cation transport ATPase (P-type) (TC 3.A.3) family. Type IB subfamily.</text>
</comment>
<proteinExistence type="inferred from homology"/>
<dbReference type="EMBL" id="LN999010">
    <property type="protein sequence ID" value="CUX77509.1"/>
    <property type="molecule type" value="Genomic_DNA"/>
</dbReference>
<dbReference type="GO" id="GO:0016020">
    <property type="term" value="C:membrane"/>
    <property type="evidence" value="ECO:0007669"/>
    <property type="project" value="TreeGrafter"/>
</dbReference>
<keyword evidence="2" id="KW-0378">Hydrolase</keyword>
<dbReference type="GO" id="GO:0016787">
    <property type="term" value="F:hydrolase activity"/>
    <property type="evidence" value="ECO:0007669"/>
    <property type="project" value="UniProtKB-KW"/>
</dbReference>
<dbReference type="InterPro" id="IPR051014">
    <property type="entry name" value="Cation_Transport_ATPase_IB"/>
</dbReference>
<organism evidence="2 3">
    <name type="scientific">Thermococcus chitonophagus</name>
    <dbReference type="NCBI Taxonomy" id="54262"/>
    <lineage>
        <taxon>Archaea</taxon>
        <taxon>Methanobacteriati</taxon>
        <taxon>Methanobacteriota</taxon>
        <taxon>Thermococci</taxon>
        <taxon>Thermococcales</taxon>
        <taxon>Thermococcaceae</taxon>
        <taxon>Thermococcus</taxon>
    </lineage>
</organism>
<dbReference type="PANTHER" id="PTHR48085">
    <property type="entry name" value="CADMIUM/ZINC-TRANSPORTING ATPASE HMA2-RELATED"/>
    <property type="match status" value="1"/>
</dbReference>
<dbReference type="EC" id="3.6.3.4" evidence="2"/>
<dbReference type="PANTHER" id="PTHR48085:SF5">
    <property type="entry name" value="CADMIUM_ZINC-TRANSPORTING ATPASE HMA4-RELATED"/>
    <property type="match status" value="1"/>
</dbReference>